<evidence type="ECO:0000256" key="3">
    <source>
        <dbReference type="ARBA" id="ARBA00022452"/>
    </source>
</evidence>
<dbReference type="InterPro" id="IPR039426">
    <property type="entry name" value="TonB-dep_rcpt-like"/>
</dbReference>
<evidence type="ECO:0000256" key="6">
    <source>
        <dbReference type="ARBA" id="ARBA00023237"/>
    </source>
</evidence>
<keyword evidence="2 7" id="KW-0813">Transport</keyword>
<evidence type="ECO:0000256" key="2">
    <source>
        <dbReference type="ARBA" id="ARBA00022448"/>
    </source>
</evidence>
<keyword evidence="3 7" id="KW-1134">Transmembrane beta strand</keyword>
<evidence type="ECO:0000256" key="5">
    <source>
        <dbReference type="ARBA" id="ARBA00023136"/>
    </source>
</evidence>
<keyword evidence="4 7" id="KW-0812">Transmembrane</keyword>
<keyword evidence="9" id="KW-0675">Receptor</keyword>
<dbReference type="Gene3D" id="2.40.170.20">
    <property type="entry name" value="TonB-dependent receptor, beta-barrel domain"/>
    <property type="match status" value="1"/>
</dbReference>
<evidence type="ECO:0000256" key="7">
    <source>
        <dbReference type="PROSITE-ProRule" id="PRU01360"/>
    </source>
</evidence>
<dbReference type="KEGG" id="rhoz:GXP67_21305"/>
<dbReference type="Pfam" id="PF07715">
    <property type="entry name" value="Plug"/>
    <property type="match status" value="1"/>
</dbReference>
<evidence type="ECO:0000259" key="8">
    <source>
        <dbReference type="Pfam" id="PF07715"/>
    </source>
</evidence>
<comment type="similarity">
    <text evidence="7">Belongs to the TonB-dependent receptor family.</text>
</comment>
<dbReference type="SUPFAM" id="SSF49464">
    <property type="entry name" value="Carboxypeptidase regulatory domain-like"/>
    <property type="match status" value="1"/>
</dbReference>
<gene>
    <name evidence="9" type="ORF">GXP67_21305</name>
</gene>
<dbReference type="AlphaFoldDB" id="A0A6C0GWX0"/>
<keyword evidence="10" id="KW-1185">Reference proteome</keyword>
<dbReference type="Pfam" id="PF13715">
    <property type="entry name" value="CarbopepD_reg_2"/>
    <property type="match status" value="1"/>
</dbReference>
<protein>
    <submittedName>
        <fullName evidence="9">TonB-dependent receptor</fullName>
    </submittedName>
</protein>
<dbReference type="Proteomes" id="UP000480178">
    <property type="component" value="Chromosome"/>
</dbReference>
<dbReference type="InterPro" id="IPR036942">
    <property type="entry name" value="Beta-barrel_TonB_sf"/>
</dbReference>
<dbReference type="Gene3D" id="2.170.130.10">
    <property type="entry name" value="TonB-dependent receptor, plug domain"/>
    <property type="match status" value="1"/>
</dbReference>
<dbReference type="NCBIfam" id="TIGR04056">
    <property type="entry name" value="OMP_RagA_SusC"/>
    <property type="match status" value="1"/>
</dbReference>
<dbReference type="GO" id="GO:0009279">
    <property type="term" value="C:cell outer membrane"/>
    <property type="evidence" value="ECO:0007669"/>
    <property type="project" value="UniProtKB-SubCell"/>
</dbReference>
<evidence type="ECO:0000313" key="9">
    <source>
        <dbReference type="EMBL" id="QHT72113.1"/>
    </source>
</evidence>
<reference evidence="9 10" key="1">
    <citation type="submission" date="2020-01" db="EMBL/GenBank/DDBJ databases">
        <authorList>
            <person name="Kim M.K."/>
        </authorList>
    </citation>
    <scope>NUCLEOTIDE SEQUENCE [LARGE SCALE GENOMIC DNA]</scope>
    <source>
        <strain evidence="9 10">172606-1</strain>
    </source>
</reference>
<dbReference type="InterPro" id="IPR023997">
    <property type="entry name" value="TonB-dep_OMP_SusC/RagA_CS"/>
</dbReference>
<dbReference type="NCBIfam" id="TIGR04057">
    <property type="entry name" value="SusC_RagA_signa"/>
    <property type="match status" value="1"/>
</dbReference>
<comment type="subcellular location">
    <subcellularLocation>
        <location evidence="1 7">Cell outer membrane</location>
        <topology evidence="1 7">Multi-pass membrane protein</topology>
    </subcellularLocation>
</comment>
<accession>A0A6C0GWX0</accession>
<dbReference type="InterPro" id="IPR012910">
    <property type="entry name" value="Plug_dom"/>
</dbReference>
<organism evidence="9 10">
    <name type="scientific">Rhodocytophaga rosea</name>
    <dbReference type="NCBI Taxonomy" id="2704465"/>
    <lineage>
        <taxon>Bacteria</taxon>
        <taxon>Pseudomonadati</taxon>
        <taxon>Bacteroidota</taxon>
        <taxon>Cytophagia</taxon>
        <taxon>Cytophagales</taxon>
        <taxon>Rhodocytophagaceae</taxon>
        <taxon>Rhodocytophaga</taxon>
    </lineage>
</organism>
<feature type="domain" description="TonB-dependent receptor plug" evidence="8">
    <location>
        <begin position="109"/>
        <end position="224"/>
    </location>
</feature>
<dbReference type="InterPro" id="IPR008969">
    <property type="entry name" value="CarboxyPept-like_regulatory"/>
</dbReference>
<dbReference type="FunFam" id="2.170.130.10:FF:000008">
    <property type="entry name" value="SusC/RagA family TonB-linked outer membrane protein"/>
    <property type="match status" value="1"/>
</dbReference>
<sequence length="999" mass="108033">MLSCLLCLPLLAQESRTIKGRVLGENNEALPGVNVTVKGTTNGTVTDTDGQYSLSGFQAGANPTLVFSFIGYVTEELSVDGRSEINITLVPDIKSLGEVVVVGYGTQRKVETTGAIASVKSAELTQTPVVNVAQGLQARTAGVQITQNSAAPGGNISVRIRGTNSINGTSEPLYVVDGIQISNGGGVNDVSPLSTINPNDIESVEVLKDASATAIYGARGSNGVILITTKRGKAGVTRVTYDGYYGVQQVTKQLDVLNAIQYAELENEVYKNNPPYADPSSLGEGTNWQDLVMQDSPIQSHQLSVAGGSEKTQLAISANYFNQGGVIIESDFKRYSLRLNLDHQISNKVKIGTSILGSYSVSNRIPTGSESIDGPAVTSSIVGAALGAPPVLIPYKDDGSIFPFGEQSGGTYRELANPLGLAAVMNRTAYKRTLANLYADFSILQGLTYRASFNVDMENRLLDYYSPRSILSQVDLASGGGSAEKTNSNYLNLLHESILTYSTTFADQHTLKFTGVFATQSNQFDRNTINASKFPNDVTANEALQLAIDRTVSSDRSKDRLDSYMGRVNYGFRDKYFLDLTARYDGASKFGKNHKYGFFPAASAAWRVIEEGFLKDKISFLSDLKLRASYGATGNAGAIGPYQSLATVGASSGYSLNHNYNTGLSPSRIPNANLRWEKSIQTDIGLDIGLLQDRINLIVDFYDKHTKDLLFVKGLPQSSGYGSITGNFAEIRNRGIELSADAKIMDGAFKWNVNGNFSVNRNELVALEGGLQEFTVNNYAVLKVGEPIGIFKTYVNEGIYQTDEPILPGSGSRTGGAKVSDLNGDGQITADDQAITGNANPDFIFGFSTNMSFKNFDLSAFISGVQGNEIYNLARYTFENPLGQRNMFQGIVNRWSPTNPNNEYVSGFQGGRLPISDRFMEDGSYIRLKNITLGYTLPKVKFLYNARVYVSANNLFTITDYTGFDPEVNTFGNTNTRIGVDNGVYPLAKSFIGGVQVTF</sequence>
<dbReference type="InterPro" id="IPR023996">
    <property type="entry name" value="TonB-dep_OMP_SusC/RagA"/>
</dbReference>
<name>A0A6C0GWX0_9BACT</name>
<proteinExistence type="inferred from homology"/>
<evidence type="ECO:0000256" key="4">
    <source>
        <dbReference type="ARBA" id="ARBA00022692"/>
    </source>
</evidence>
<keyword evidence="5 7" id="KW-0472">Membrane</keyword>
<dbReference type="SUPFAM" id="SSF56935">
    <property type="entry name" value="Porins"/>
    <property type="match status" value="1"/>
</dbReference>
<dbReference type="EMBL" id="CP048222">
    <property type="protein sequence ID" value="QHT72113.1"/>
    <property type="molecule type" value="Genomic_DNA"/>
</dbReference>
<keyword evidence="6 7" id="KW-0998">Cell outer membrane</keyword>
<dbReference type="InterPro" id="IPR037066">
    <property type="entry name" value="Plug_dom_sf"/>
</dbReference>
<evidence type="ECO:0000256" key="1">
    <source>
        <dbReference type="ARBA" id="ARBA00004571"/>
    </source>
</evidence>
<dbReference type="Gene3D" id="2.60.40.1120">
    <property type="entry name" value="Carboxypeptidase-like, regulatory domain"/>
    <property type="match status" value="1"/>
</dbReference>
<evidence type="ECO:0000313" key="10">
    <source>
        <dbReference type="Proteomes" id="UP000480178"/>
    </source>
</evidence>
<dbReference type="PROSITE" id="PS52016">
    <property type="entry name" value="TONB_DEPENDENT_REC_3"/>
    <property type="match status" value="1"/>
</dbReference>